<feature type="domain" description="Secretion system C-terminal sorting" evidence="1">
    <location>
        <begin position="691"/>
        <end position="761"/>
    </location>
</feature>
<dbReference type="InterPro" id="IPR025667">
    <property type="entry name" value="SprB_repeat"/>
</dbReference>
<gene>
    <name evidence="2" type="ORF">ACFS25_05565</name>
</gene>
<evidence type="ECO:0000313" key="3">
    <source>
        <dbReference type="Proteomes" id="UP001597512"/>
    </source>
</evidence>
<dbReference type="Pfam" id="PF18962">
    <property type="entry name" value="Por_Secre_tail"/>
    <property type="match status" value="1"/>
</dbReference>
<sequence length="767" mass="79579">MDNRLRTRCSSFLHNSKVFLICICVFIGLAVPAWAKNIVPTHAPTVLTVSVSSASVCAGTKTDLTASGCPANGSVRWSTTQTGTTITVVPVQTTTYTAICEVTSTTATSTTGIITVVGTATGTVQVYTPIILSPTSLSTLCNGSKDGQVAINAIGGTGLLQYQFEGQGFQTKNTTFGNLVAGTYTVAVKDALGCTVQATVDVKQPPALVAVITPIASKCTGGTDGALIAVASGGVGDYRYFLDYGTPQLTGTFINLKSNTTYIVAITDKNSCIFSQPVPIGSPTGFDIKVATKPTRCAGSADGSVTIAAAGGVGAYQYQLGTGAFQTGAQFTGLAANSYEVIVKDGNGCQGKQTVVVGQPAKLQLTTAAVPVNCFGPTSGSITVTPTGGTGTVQYQLATSKTPQSSNVFMGLTVGEYTIIGTDANVCTSLVSVTIVKAEPLKVQAVSTAATCCVCPTGAVKLTTTGGTGTGRQYQVIGQPYQENSQINGLRPNTYRFRVTDEVGCTDSIAAVVTDGMALTLSTGKIKDATCSGGKDGEATVQIAGGTKPFVYYWATERQDTLKPLSATQTTLSEGTYTVSVVDSNRCSTTTVFVSIKAQFPAPFKPTITQTGSSTLVVDQAAGIQWYVRTSSSPGHPVTNATGSTLVPFESGQYYAIVTNATGCSSPPSDAINFILTALAEPFSVLSVRVLPNPVIDRLRVEIEQVERSALTFQLLDASGRAVRQYELPAFTGKKQAEWALSGVATGSYLLKVNAESRQSLIRVLVE</sequence>
<dbReference type="InterPro" id="IPR026444">
    <property type="entry name" value="Secre_tail"/>
</dbReference>
<organism evidence="2 3">
    <name type="scientific">Spirosoma flavum</name>
    <dbReference type="NCBI Taxonomy" id="2048557"/>
    <lineage>
        <taxon>Bacteria</taxon>
        <taxon>Pseudomonadati</taxon>
        <taxon>Bacteroidota</taxon>
        <taxon>Cytophagia</taxon>
        <taxon>Cytophagales</taxon>
        <taxon>Cytophagaceae</taxon>
        <taxon>Spirosoma</taxon>
    </lineage>
</organism>
<reference evidence="3" key="1">
    <citation type="journal article" date="2019" name="Int. J. Syst. Evol. Microbiol.">
        <title>The Global Catalogue of Microorganisms (GCM) 10K type strain sequencing project: providing services to taxonomists for standard genome sequencing and annotation.</title>
        <authorList>
            <consortium name="The Broad Institute Genomics Platform"/>
            <consortium name="The Broad Institute Genome Sequencing Center for Infectious Disease"/>
            <person name="Wu L."/>
            <person name="Ma J."/>
        </authorList>
    </citation>
    <scope>NUCLEOTIDE SEQUENCE [LARGE SCALE GENOMIC DNA]</scope>
    <source>
        <strain evidence="3">KCTC 52490</strain>
    </source>
</reference>
<accession>A0ABW6ACZ3</accession>
<evidence type="ECO:0000313" key="2">
    <source>
        <dbReference type="EMBL" id="MFD2933240.1"/>
    </source>
</evidence>
<name>A0ABW6ACZ3_9BACT</name>
<dbReference type="Pfam" id="PF13573">
    <property type="entry name" value="SprB"/>
    <property type="match status" value="3"/>
</dbReference>
<dbReference type="RefSeq" id="WP_381497441.1">
    <property type="nucleotide sequence ID" value="NZ_JBHUOM010000002.1"/>
</dbReference>
<proteinExistence type="predicted"/>
<dbReference type="Proteomes" id="UP001597512">
    <property type="component" value="Unassembled WGS sequence"/>
</dbReference>
<evidence type="ECO:0000259" key="1">
    <source>
        <dbReference type="Pfam" id="PF18962"/>
    </source>
</evidence>
<dbReference type="EMBL" id="JBHUOM010000002">
    <property type="protein sequence ID" value="MFD2933240.1"/>
    <property type="molecule type" value="Genomic_DNA"/>
</dbReference>
<comment type="caution">
    <text evidence="2">The sequence shown here is derived from an EMBL/GenBank/DDBJ whole genome shotgun (WGS) entry which is preliminary data.</text>
</comment>
<protein>
    <submittedName>
        <fullName evidence="2">T9SS type A sorting domain-containing protein</fullName>
    </submittedName>
</protein>
<keyword evidence="3" id="KW-1185">Reference proteome</keyword>